<evidence type="ECO:0000256" key="6">
    <source>
        <dbReference type="HAMAP-Rule" id="MF_01926"/>
    </source>
</evidence>
<evidence type="ECO:0000256" key="1">
    <source>
        <dbReference type="ARBA" id="ARBA00022490"/>
    </source>
</evidence>
<protein>
    <recommendedName>
        <fullName evidence="6">Phosphoribosylformylglycinamidine synthase subunit PurS</fullName>
        <shortName evidence="6">FGAM synthase</shortName>
        <ecNumber evidence="6">6.3.5.3</ecNumber>
    </recommendedName>
    <alternativeName>
        <fullName evidence="6">Formylglycinamide ribonucleotide amidotransferase subunit III</fullName>
        <shortName evidence="6">FGAR amidotransferase III</shortName>
        <shortName evidence="6">FGAR-AT III</shortName>
    </alternativeName>
    <alternativeName>
        <fullName evidence="6">Phosphoribosylformylglycinamidine synthase subunit III</fullName>
    </alternativeName>
</protein>
<evidence type="ECO:0000313" key="7">
    <source>
        <dbReference type="EMBL" id="QUV93323.1"/>
    </source>
</evidence>
<comment type="subcellular location">
    <subcellularLocation>
        <location evidence="6">Cytoplasm</location>
    </subcellularLocation>
</comment>
<organism evidence="7 8">
    <name type="scientific">Chloracidobacterium sp. N</name>
    <dbReference type="NCBI Taxonomy" id="2821540"/>
    <lineage>
        <taxon>Bacteria</taxon>
        <taxon>Pseudomonadati</taxon>
        <taxon>Acidobacteriota</taxon>
        <taxon>Terriglobia</taxon>
        <taxon>Terriglobales</taxon>
        <taxon>Acidobacteriaceae</taxon>
        <taxon>Chloracidobacterium</taxon>
        <taxon>Chloracidobacterium aggregatum</taxon>
    </lineage>
</organism>
<keyword evidence="4 6" id="KW-0658">Purine biosynthesis</keyword>
<dbReference type="NCBIfam" id="TIGR00302">
    <property type="entry name" value="phosphoribosylformylglycinamidine synthase subunit PurS"/>
    <property type="match status" value="1"/>
</dbReference>
<name>A0ABX8AXA4_9BACT</name>
<dbReference type="PANTHER" id="PTHR34696">
    <property type="entry name" value="PHOSPHORIBOSYLFORMYLGLYCINAMIDINE SYNTHASE SUBUNIT PURS"/>
    <property type="match status" value="1"/>
</dbReference>
<dbReference type="RefSeq" id="WP_058867124.1">
    <property type="nucleotide sequence ID" value="NZ_CP072642.1"/>
</dbReference>
<proteinExistence type="inferred from homology"/>
<dbReference type="Proteomes" id="UP000677668">
    <property type="component" value="Chromosome 1"/>
</dbReference>
<keyword evidence="2 6" id="KW-0436">Ligase</keyword>
<dbReference type="Gene3D" id="3.30.1280.10">
    <property type="entry name" value="Phosphoribosylformylglycinamidine synthase subunit PurS"/>
    <property type="match status" value="1"/>
</dbReference>
<evidence type="ECO:0000256" key="5">
    <source>
        <dbReference type="ARBA" id="ARBA00022840"/>
    </source>
</evidence>
<comment type="function">
    <text evidence="6">Part of the phosphoribosylformylglycinamidine synthase complex involved in the purines biosynthetic pathway. Catalyzes the ATP-dependent conversion of formylglycinamide ribonucleotide (FGAR) and glutamine to yield formylglycinamidine ribonucleotide (FGAM) and glutamate. The FGAM synthase complex is composed of three subunits. PurQ produces an ammonia molecule by converting glutamine to glutamate. PurL transfers the ammonia molecule to FGAR to form FGAM in an ATP-dependent manner. PurS interacts with PurQ and PurL and is thought to assist in the transfer of the ammonia molecule from PurQ to PurL.</text>
</comment>
<keyword evidence="8" id="KW-1185">Reference proteome</keyword>
<accession>A0ABX8AXA4</accession>
<dbReference type="EC" id="6.3.5.3" evidence="6"/>
<evidence type="ECO:0000313" key="8">
    <source>
        <dbReference type="Proteomes" id="UP000677668"/>
    </source>
</evidence>
<dbReference type="EMBL" id="CP072642">
    <property type="protein sequence ID" value="QUV93323.1"/>
    <property type="molecule type" value="Genomic_DNA"/>
</dbReference>
<gene>
    <name evidence="6 7" type="primary">purS</name>
    <name evidence="7" type="ORF">J8C05_08040</name>
</gene>
<evidence type="ECO:0000256" key="3">
    <source>
        <dbReference type="ARBA" id="ARBA00022741"/>
    </source>
</evidence>
<evidence type="ECO:0000256" key="4">
    <source>
        <dbReference type="ARBA" id="ARBA00022755"/>
    </source>
</evidence>
<evidence type="ECO:0000256" key="2">
    <source>
        <dbReference type="ARBA" id="ARBA00022598"/>
    </source>
</evidence>
<comment type="subunit">
    <text evidence="6">Part of the FGAM synthase complex composed of 1 PurL, 1 PurQ and 2 PurS subunits.</text>
</comment>
<dbReference type="SUPFAM" id="SSF82697">
    <property type="entry name" value="PurS-like"/>
    <property type="match status" value="1"/>
</dbReference>
<keyword evidence="1 6" id="KW-0963">Cytoplasm</keyword>
<dbReference type="GO" id="GO:0004642">
    <property type="term" value="F:phosphoribosylformylglycinamidine synthase activity"/>
    <property type="evidence" value="ECO:0007669"/>
    <property type="project" value="UniProtKB-EC"/>
</dbReference>
<keyword evidence="3 6" id="KW-0547">Nucleotide-binding</keyword>
<dbReference type="InterPro" id="IPR036604">
    <property type="entry name" value="PurS-like_sf"/>
</dbReference>
<comment type="pathway">
    <text evidence="6">Purine metabolism; IMP biosynthesis via de novo pathway; 5-amino-1-(5-phospho-D-ribosyl)imidazole from N(2)-formyl-N(1)-(5-phospho-D-ribosyl)glycinamide: step 1/2.</text>
</comment>
<dbReference type="NCBIfam" id="NF004630">
    <property type="entry name" value="PRK05974.1"/>
    <property type="match status" value="1"/>
</dbReference>
<dbReference type="Pfam" id="PF02700">
    <property type="entry name" value="PurS"/>
    <property type="match status" value="1"/>
</dbReference>
<dbReference type="InterPro" id="IPR003850">
    <property type="entry name" value="PurS"/>
</dbReference>
<sequence length="82" mass="9244">MKATVHVTLKPGVLDPQGQTIQRASEALGFTRIRDVRQGKFFEVELADSDDTEAARAELERFAREVLANPVIEDYRIEFLPA</sequence>
<dbReference type="HAMAP" id="MF_01926">
    <property type="entry name" value="PurS"/>
    <property type="match status" value="1"/>
</dbReference>
<keyword evidence="5 6" id="KW-0067">ATP-binding</keyword>
<reference evidence="7 8" key="1">
    <citation type="submission" date="2021-03" db="EMBL/GenBank/DDBJ databases">
        <title>Genomic and phenotypic characterization of Chloracidobacterium isolates provides evidence for multiple species.</title>
        <authorList>
            <person name="Saini M.K."/>
            <person name="Costas A.M.G."/>
            <person name="Tank M."/>
            <person name="Bryant D.A."/>
        </authorList>
    </citation>
    <scope>NUCLEOTIDE SEQUENCE [LARGE SCALE GENOMIC DNA]</scope>
    <source>
        <strain evidence="7 8">N</strain>
    </source>
</reference>
<comment type="similarity">
    <text evidence="6">Belongs to the PurS family.</text>
</comment>
<comment type="catalytic activity">
    <reaction evidence="6">
        <text>N(2)-formyl-N(1)-(5-phospho-beta-D-ribosyl)glycinamide + L-glutamine + ATP + H2O = 2-formamido-N(1)-(5-O-phospho-beta-D-ribosyl)acetamidine + L-glutamate + ADP + phosphate + H(+)</text>
        <dbReference type="Rhea" id="RHEA:17129"/>
        <dbReference type="ChEBI" id="CHEBI:15377"/>
        <dbReference type="ChEBI" id="CHEBI:15378"/>
        <dbReference type="ChEBI" id="CHEBI:29985"/>
        <dbReference type="ChEBI" id="CHEBI:30616"/>
        <dbReference type="ChEBI" id="CHEBI:43474"/>
        <dbReference type="ChEBI" id="CHEBI:58359"/>
        <dbReference type="ChEBI" id="CHEBI:147286"/>
        <dbReference type="ChEBI" id="CHEBI:147287"/>
        <dbReference type="ChEBI" id="CHEBI:456216"/>
        <dbReference type="EC" id="6.3.5.3"/>
    </reaction>
</comment>
<dbReference type="PANTHER" id="PTHR34696:SF1">
    <property type="entry name" value="PHOSPHORIBOSYLFORMYLGLYCINAMIDINE SYNTHASE SUBUNIT PURS"/>
    <property type="match status" value="1"/>
</dbReference>